<dbReference type="PRINTS" id="PR01607">
    <property type="entry name" value="APYRASEFAMLY"/>
</dbReference>
<dbReference type="GO" id="GO:0008254">
    <property type="term" value="F:3'-nucleotidase activity"/>
    <property type="evidence" value="ECO:0007669"/>
    <property type="project" value="UniProtKB-EC"/>
</dbReference>
<reference evidence="14 15" key="1">
    <citation type="submission" date="2015-08" db="EMBL/GenBank/DDBJ databases">
        <title>Draft Genome Sequences of 11 Lactococcus lactis subspecies cremoris strains.</title>
        <authorList>
            <person name="Wels M."/>
            <person name="Backus L."/>
            <person name="Boekhorst J."/>
            <person name="Dijkstra A."/>
            <person name="Beerthuizen M."/>
            <person name="Siezen R."/>
            <person name="Bachmann H."/>
            <person name="Van Hijum S."/>
        </authorList>
    </citation>
    <scope>NUCLEOTIDE SEQUENCE [LARGE SCALE GENOMIC DNA]</scope>
    <source>
        <strain evidence="14 15">KW10</strain>
    </source>
</reference>
<dbReference type="Gene3D" id="3.90.780.10">
    <property type="entry name" value="5'-Nucleotidase, C-terminal domain"/>
    <property type="match status" value="1"/>
</dbReference>
<evidence type="ECO:0000256" key="9">
    <source>
        <dbReference type="ARBA" id="ARBA00022801"/>
    </source>
</evidence>
<comment type="similarity">
    <text evidence="5 11">Belongs to the 5'-nucleotidase family.</text>
</comment>
<dbReference type="InterPro" id="IPR008334">
    <property type="entry name" value="5'-Nucleotdase_C"/>
</dbReference>
<evidence type="ECO:0000313" key="15">
    <source>
        <dbReference type="Proteomes" id="UP000076519"/>
    </source>
</evidence>
<keyword evidence="6" id="KW-0479">Metal-binding</keyword>
<dbReference type="GO" id="GO:0008663">
    <property type="term" value="F:2',3'-cyclic-nucleotide 2'-phosphodiesterase activity"/>
    <property type="evidence" value="ECO:0007669"/>
    <property type="project" value="UniProtKB-EC"/>
</dbReference>
<dbReference type="Pfam" id="PF02872">
    <property type="entry name" value="5_nucleotid_C"/>
    <property type="match status" value="1"/>
</dbReference>
<dbReference type="PANTHER" id="PTHR11575:SF6">
    <property type="entry name" value="2',3'-CYCLIC-NUCLEOTIDE 2'-PHOSPHODIESTERASE_3'-NUCLEOTIDASE"/>
    <property type="match status" value="1"/>
</dbReference>
<dbReference type="PANTHER" id="PTHR11575">
    <property type="entry name" value="5'-NUCLEOTIDASE-RELATED"/>
    <property type="match status" value="1"/>
</dbReference>
<comment type="subcellular location">
    <subcellularLocation>
        <location evidence="4">Cell envelope</location>
    </subcellularLocation>
</comment>
<evidence type="ECO:0000313" key="14">
    <source>
        <dbReference type="EMBL" id="KZK06301.1"/>
    </source>
</evidence>
<dbReference type="Proteomes" id="UP000076519">
    <property type="component" value="Unassembled WGS sequence"/>
</dbReference>
<proteinExistence type="inferred from homology"/>
<dbReference type="AlphaFoldDB" id="A0A161TZY2"/>
<feature type="domain" description="Calcineurin-like phosphoesterase" evidence="12">
    <location>
        <begin position="4"/>
        <end position="240"/>
    </location>
</feature>
<keyword evidence="10" id="KW-0511">Multifunctional enzyme</keyword>
<name>A0A161TZY2_LACLC</name>
<evidence type="ECO:0000256" key="5">
    <source>
        <dbReference type="ARBA" id="ARBA00006654"/>
    </source>
</evidence>
<dbReference type="InterPro" id="IPR006146">
    <property type="entry name" value="5'-Nucleotdase_CS"/>
</dbReference>
<protein>
    <submittedName>
        <fullName evidence="14">2'3'-cyclic-nucleotide 2'-phosphodiesterase</fullName>
    </submittedName>
</protein>
<comment type="catalytic activity">
    <reaction evidence="2">
        <text>a nucleoside 2',3'-cyclic phosphate + H2O = a nucleoside 3'-phosphate + H(+)</text>
        <dbReference type="Rhea" id="RHEA:19621"/>
        <dbReference type="ChEBI" id="CHEBI:15377"/>
        <dbReference type="ChEBI" id="CHEBI:15378"/>
        <dbReference type="ChEBI" id="CHEBI:66949"/>
        <dbReference type="ChEBI" id="CHEBI:66954"/>
        <dbReference type="EC" id="3.1.4.16"/>
    </reaction>
</comment>
<dbReference type="Gene3D" id="3.60.21.10">
    <property type="match status" value="1"/>
</dbReference>
<comment type="cofactor">
    <cofactor evidence="3">
        <name>a divalent metal cation</name>
        <dbReference type="ChEBI" id="CHEBI:60240"/>
    </cofactor>
</comment>
<evidence type="ECO:0000259" key="12">
    <source>
        <dbReference type="Pfam" id="PF00149"/>
    </source>
</evidence>
<dbReference type="Pfam" id="PF00149">
    <property type="entry name" value="Metallophos"/>
    <property type="match status" value="1"/>
</dbReference>
<evidence type="ECO:0000256" key="6">
    <source>
        <dbReference type="ARBA" id="ARBA00022723"/>
    </source>
</evidence>
<comment type="caution">
    <text evidence="14">The sequence shown here is derived from an EMBL/GenBank/DDBJ whole genome shotgun (WGS) entry which is preliminary data.</text>
</comment>
<dbReference type="SUPFAM" id="SSF55816">
    <property type="entry name" value="5'-nucleotidase (syn. UDP-sugar hydrolase), C-terminal domain"/>
    <property type="match status" value="1"/>
</dbReference>
<gene>
    <name evidence="14" type="ORF">AB996_1507</name>
</gene>
<dbReference type="PROSITE" id="PS00786">
    <property type="entry name" value="5_NUCLEOTIDASE_2"/>
    <property type="match status" value="1"/>
</dbReference>
<comment type="catalytic activity">
    <reaction evidence="1">
        <text>a ribonucleoside 3'-phosphate + H2O = a ribonucleoside + phosphate</text>
        <dbReference type="Rhea" id="RHEA:10144"/>
        <dbReference type="ChEBI" id="CHEBI:13197"/>
        <dbReference type="ChEBI" id="CHEBI:15377"/>
        <dbReference type="ChEBI" id="CHEBI:18254"/>
        <dbReference type="ChEBI" id="CHEBI:43474"/>
        <dbReference type="EC" id="3.1.3.6"/>
    </reaction>
</comment>
<evidence type="ECO:0000256" key="8">
    <source>
        <dbReference type="ARBA" id="ARBA00022741"/>
    </source>
</evidence>
<organism evidence="14 15">
    <name type="scientific">Lactococcus lactis subsp. cremoris</name>
    <name type="common">Streptococcus cremoris</name>
    <dbReference type="NCBI Taxonomy" id="1359"/>
    <lineage>
        <taxon>Bacteria</taxon>
        <taxon>Bacillati</taxon>
        <taxon>Bacillota</taxon>
        <taxon>Bacilli</taxon>
        <taxon>Lactobacillales</taxon>
        <taxon>Streptococcaceae</taxon>
        <taxon>Lactococcus</taxon>
    </lineage>
</organism>
<dbReference type="InterPro" id="IPR036907">
    <property type="entry name" value="5'-Nucleotdase_C_sf"/>
</dbReference>
<sequence>MMKIRILETSDLHGFVLPTNFTEKDMDLPFSIAKARTKMDELTSSSEQKGEIVIKIENGDILQGSALAYYLAKKAKEGIKDLVNVTNSFGYDVGLLGNHEFNYGLEYLETYVKQVNYPILTANVLDKKGQPAFGPTYQIIERQGVKIGIVGFLTQYIPHWEQPATIKDLTFQSIVEAAKEILPDLRQRVDVLLVAYHGGFERDLLTGIPTESLTGENEAYQLLVEYGELIDALVTGHQHREIAQHVLGVPVIQPGFRGAFVGEIELELDKQKKITHSNAKIHRTAKSKVSTEVLELIADISKETEEWLDQPMGKVLGNMKILDPMAARISEHPYIELINKIQMEATAAKISGTALFNNEAKGFDEQITMRSILTNYIYPNTLAVLRVTGADLKAALERTAEHLEINNEGEIIFSPRFVEPKPEYYNYDMYEGIDYTIDLKKKIGQRIVNLSFEGRPVASEEFLEIVVNQYRAVGGGNYPMFSADKIVREITVDMTELIAAYLKNHPVIQATANHNFKILK</sequence>
<dbReference type="CDD" id="cd07410">
    <property type="entry name" value="MPP_CpdB_N"/>
    <property type="match status" value="1"/>
</dbReference>
<keyword evidence="7" id="KW-0732">Signal</keyword>
<evidence type="ECO:0000256" key="3">
    <source>
        <dbReference type="ARBA" id="ARBA00001968"/>
    </source>
</evidence>
<dbReference type="GO" id="GO:0000166">
    <property type="term" value="F:nucleotide binding"/>
    <property type="evidence" value="ECO:0007669"/>
    <property type="project" value="UniProtKB-KW"/>
</dbReference>
<keyword evidence="9 11" id="KW-0378">Hydrolase</keyword>
<dbReference type="PATRIC" id="fig|1359.32.peg.194"/>
<dbReference type="InterPro" id="IPR004843">
    <property type="entry name" value="Calcineurin-like_PHP"/>
</dbReference>
<dbReference type="EMBL" id="LIYF01000021">
    <property type="protein sequence ID" value="KZK06301.1"/>
    <property type="molecule type" value="Genomic_DNA"/>
</dbReference>
<dbReference type="GO" id="GO:0009166">
    <property type="term" value="P:nucleotide catabolic process"/>
    <property type="evidence" value="ECO:0007669"/>
    <property type="project" value="InterPro"/>
</dbReference>
<accession>A0A161TZY2</accession>
<feature type="domain" description="5'-Nucleotidase C-terminal" evidence="13">
    <location>
        <begin position="327"/>
        <end position="482"/>
    </location>
</feature>
<dbReference type="InterPro" id="IPR006179">
    <property type="entry name" value="5_nucleotidase/apyrase"/>
</dbReference>
<dbReference type="InterPro" id="IPR041827">
    <property type="entry name" value="CpdB_N"/>
</dbReference>
<evidence type="ECO:0000256" key="7">
    <source>
        <dbReference type="ARBA" id="ARBA00022729"/>
    </source>
</evidence>
<evidence type="ECO:0000256" key="1">
    <source>
        <dbReference type="ARBA" id="ARBA00000527"/>
    </source>
</evidence>
<evidence type="ECO:0000256" key="2">
    <source>
        <dbReference type="ARBA" id="ARBA00001730"/>
    </source>
</evidence>
<evidence type="ECO:0000256" key="11">
    <source>
        <dbReference type="RuleBase" id="RU362119"/>
    </source>
</evidence>
<keyword evidence="8 11" id="KW-0547">Nucleotide-binding</keyword>
<evidence type="ECO:0000256" key="4">
    <source>
        <dbReference type="ARBA" id="ARBA00004196"/>
    </source>
</evidence>
<evidence type="ECO:0000259" key="13">
    <source>
        <dbReference type="Pfam" id="PF02872"/>
    </source>
</evidence>
<dbReference type="InterPro" id="IPR029052">
    <property type="entry name" value="Metallo-depent_PP-like"/>
</dbReference>
<dbReference type="GO" id="GO:0030288">
    <property type="term" value="C:outer membrane-bounded periplasmic space"/>
    <property type="evidence" value="ECO:0007669"/>
    <property type="project" value="TreeGrafter"/>
</dbReference>
<dbReference type="SUPFAM" id="SSF56300">
    <property type="entry name" value="Metallo-dependent phosphatases"/>
    <property type="match status" value="1"/>
</dbReference>
<dbReference type="GO" id="GO:0046872">
    <property type="term" value="F:metal ion binding"/>
    <property type="evidence" value="ECO:0007669"/>
    <property type="project" value="UniProtKB-KW"/>
</dbReference>
<evidence type="ECO:0000256" key="10">
    <source>
        <dbReference type="ARBA" id="ARBA00023268"/>
    </source>
</evidence>